<dbReference type="STRING" id="1262585.BJI46_04165"/>
<keyword evidence="5" id="KW-1185">Reference proteome</keyword>
<comment type="cofactor">
    <cofactor evidence="1">
        <name>Mg(2+)</name>
        <dbReference type="ChEBI" id="CHEBI:18420"/>
    </cofactor>
</comment>
<dbReference type="Proteomes" id="UP000185895">
    <property type="component" value="Unassembled WGS sequence"/>
</dbReference>
<dbReference type="EMBL" id="MKKK01000045">
    <property type="protein sequence ID" value="OEY93645.1"/>
    <property type="molecule type" value="Genomic_DNA"/>
</dbReference>
<dbReference type="AlphaFoldDB" id="A0A1E7R2X4"/>
<gene>
    <name evidence="4" type="ORF">BJI46_04165</name>
</gene>
<dbReference type="Gene3D" id="3.90.79.10">
    <property type="entry name" value="Nucleoside Triphosphate Pyrophosphohydrolase"/>
    <property type="match status" value="1"/>
</dbReference>
<dbReference type="PANTHER" id="PTHR43046:SF2">
    <property type="entry name" value="8-OXO-DGTP DIPHOSPHATASE-RELATED"/>
    <property type="match status" value="1"/>
</dbReference>
<keyword evidence="2" id="KW-0378">Hydrolase</keyword>
<reference evidence="4 5" key="1">
    <citation type="submission" date="2016-09" db="EMBL/GenBank/DDBJ databases">
        <authorList>
            <person name="Capua I."/>
            <person name="De Benedictis P."/>
            <person name="Joannis T."/>
            <person name="Lombin L.H."/>
            <person name="Cattoli G."/>
        </authorList>
    </citation>
    <scope>NUCLEOTIDE SEQUENCE [LARGE SCALE GENOMIC DNA]</scope>
    <source>
        <strain evidence="4 5">ANC 4671</strain>
    </source>
</reference>
<proteinExistence type="predicted"/>
<evidence type="ECO:0000256" key="2">
    <source>
        <dbReference type="ARBA" id="ARBA00022801"/>
    </source>
</evidence>
<dbReference type="InterPro" id="IPR015797">
    <property type="entry name" value="NUDIX_hydrolase-like_dom_sf"/>
</dbReference>
<dbReference type="OrthoDB" id="9801098at2"/>
<evidence type="ECO:0000259" key="3">
    <source>
        <dbReference type="PROSITE" id="PS51462"/>
    </source>
</evidence>
<organism evidence="4 5">
    <name type="scientific">Acinetobacter qingfengensis</name>
    <dbReference type="NCBI Taxonomy" id="1262585"/>
    <lineage>
        <taxon>Bacteria</taxon>
        <taxon>Pseudomonadati</taxon>
        <taxon>Pseudomonadota</taxon>
        <taxon>Gammaproteobacteria</taxon>
        <taxon>Moraxellales</taxon>
        <taxon>Moraxellaceae</taxon>
        <taxon>Acinetobacter</taxon>
    </lineage>
</organism>
<dbReference type="PANTHER" id="PTHR43046">
    <property type="entry name" value="GDP-MANNOSE MANNOSYL HYDROLASE"/>
    <property type="match status" value="1"/>
</dbReference>
<name>A0A1E7R2X4_9GAMM</name>
<comment type="caution">
    <text evidence="4">The sequence shown here is derived from an EMBL/GenBank/DDBJ whole genome shotgun (WGS) entry which is preliminary data.</text>
</comment>
<dbReference type="PROSITE" id="PS00893">
    <property type="entry name" value="NUDIX_BOX"/>
    <property type="match status" value="1"/>
</dbReference>
<dbReference type="PROSITE" id="PS51462">
    <property type="entry name" value="NUDIX"/>
    <property type="match status" value="1"/>
</dbReference>
<evidence type="ECO:0000313" key="5">
    <source>
        <dbReference type="Proteomes" id="UP000185895"/>
    </source>
</evidence>
<protein>
    <recommendedName>
        <fullName evidence="3">Nudix hydrolase domain-containing protein</fullName>
    </recommendedName>
</protein>
<feature type="domain" description="Nudix hydrolase" evidence="3">
    <location>
        <begin position="7"/>
        <end position="133"/>
    </location>
</feature>
<sequence length="143" mass="15802">MSNPNQPVIEVASAIILNAKGELLLVRKHNTFAFMQVGGKLEMGETPEQALQREVLEEIGCQIKTLQFIAVYKTQAANEANHALISHTFYVELDGIATVHAELAEMCWVNIASAQQLPLAPLTRDFILPWVQHNLTLLGITQA</sequence>
<dbReference type="GO" id="GO:0016787">
    <property type="term" value="F:hydrolase activity"/>
    <property type="evidence" value="ECO:0007669"/>
    <property type="project" value="UniProtKB-KW"/>
</dbReference>
<dbReference type="CDD" id="cd04690">
    <property type="entry name" value="NUDIX_Hydrolase"/>
    <property type="match status" value="1"/>
</dbReference>
<accession>A0A1E7R2X4</accession>
<dbReference type="RefSeq" id="WP_070070460.1">
    <property type="nucleotide sequence ID" value="NZ_MKKK01000045.1"/>
</dbReference>
<dbReference type="InterPro" id="IPR000086">
    <property type="entry name" value="NUDIX_hydrolase_dom"/>
</dbReference>
<dbReference type="SUPFAM" id="SSF55811">
    <property type="entry name" value="Nudix"/>
    <property type="match status" value="1"/>
</dbReference>
<evidence type="ECO:0000256" key="1">
    <source>
        <dbReference type="ARBA" id="ARBA00001946"/>
    </source>
</evidence>
<dbReference type="InterPro" id="IPR020084">
    <property type="entry name" value="NUDIX_hydrolase_CS"/>
</dbReference>
<dbReference type="Pfam" id="PF00293">
    <property type="entry name" value="NUDIX"/>
    <property type="match status" value="1"/>
</dbReference>
<evidence type="ECO:0000313" key="4">
    <source>
        <dbReference type="EMBL" id="OEY93645.1"/>
    </source>
</evidence>